<keyword evidence="2" id="KW-1185">Reference proteome</keyword>
<sequence>MNSIVDIDDILSENDQWKKLEEEWGNPIDLEVETEEDQPQITRVISCLDLKTTFDSSFLFKKVRRNLGRQLSKKSTASALEYNEFISDLRPSRESSQHFFNIVSTASLDEICRKIDDIFKSIDKLSTCSMKRKLPEVVDCSISATDLSFDDTVQDSYSSEIDRHMEEAFQELSSIKGAEQIDQSTLESVTTMVRKFSRILEHPIMKCSRRRQRQCSDKFKDLAEFWNSRAFKK</sequence>
<dbReference type="Proteomes" id="UP001497472">
    <property type="component" value="Unassembled WGS sequence"/>
</dbReference>
<dbReference type="EMBL" id="CAVLEF010000006">
    <property type="protein sequence ID" value="CAK1545058.1"/>
    <property type="molecule type" value="Genomic_DNA"/>
</dbReference>
<accession>A0AAV1J854</accession>
<dbReference type="AlphaFoldDB" id="A0AAV1J854"/>
<evidence type="ECO:0000313" key="2">
    <source>
        <dbReference type="Proteomes" id="UP001497472"/>
    </source>
</evidence>
<proteinExistence type="predicted"/>
<protein>
    <submittedName>
        <fullName evidence="1">Uncharacterized protein</fullName>
    </submittedName>
</protein>
<name>A0AAV1J854_9NEOP</name>
<organism evidence="1 2">
    <name type="scientific">Leptosia nina</name>
    <dbReference type="NCBI Taxonomy" id="320188"/>
    <lineage>
        <taxon>Eukaryota</taxon>
        <taxon>Metazoa</taxon>
        <taxon>Ecdysozoa</taxon>
        <taxon>Arthropoda</taxon>
        <taxon>Hexapoda</taxon>
        <taxon>Insecta</taxon>
        <taxon>Pterygota</taxon>
        <taxon>Neoptera</taxon>
        <taxon>Endopterygota</taxon>
        <taxon>Lepidoptera</taxon>
        <taxon>Glossata</taxon>
        <taxon>Ditrysia</taxon>
        <taxon>Papilionoidea</taxon>
        <taxon>Pieridae</taxon>
        <taxon>Pierinae</taxon>
        <taxon>Leptosia</taxon>
    </lineage>
</organism>
<comment type="caution">
    <text evidence="1">The sequence shown here is derived from an EMBL/GenBank/DDBJ whole genome shotgun (WGS) entry which is preliminary data.</text>
</comment>
<gene>
    <name evidence="1" type="ORF">LNINA_LOCUS4753</name>
</gene>
<reference evidence="1 2" key="1">
    <citation type="submission" date="2023-11" db="EMBL/GenBank/DDBJ databases">
        <authorList>
            <person name="Okamura Y."/>
        </authorList>
    </citation>
    <scope>NUCLEOTIDE SEQUENCE [LARGE SCALE GENOMIC DNA]</scope>
</reference>
<evidence type="ECO:0000313" key="1">
    <source>
        <dbReference type="EMBL" id="CAK1545058.1"/>
    </source>
</evidence>